<comment type="caution">
    <text evidence="6">The sequence shown here is derived from an EMBL/GenBank/DDBJ whole genome shotgun (WGS) entry which is preliminary data.</text>
</comment>
<keyword evidence="3" id="KW-0479">Metal-binding</keyword>
<evidence type="ECO:0000256" key="5">
    <source>
        <dbReference type="ARBA" id="ARBA00023014"/>
    </source>
</evidence>
<feature type="non-terminal residue" evidence="6">
    <location>
        <position position="206"/>
    </location>
</feature>
<keyword evidence="4" id="KW-0408">Iron</keyword>
<organism evidence="6">
    <name type="scientific">marine sediment metagenome</name>
    <dbReference type="NCBI Taxonomy" id="412755"/>
    <lineage>
        <taxon>unclassified sequences</taxon>
        <taxon>metagenomes</taxon>
        <taxon>ecological metagenomes</taxon>
    </lineage>
</organism>
<evidence type="ECO:0000313" key="6">
    <source>
        <dbReference type="EMBL" id="GAG94100.1"/>
    </source>
</evidence>
<proteinExistence type="predicted"/>
<accession>X1BGG7</accession>
<dbReference type="InterPro" id="IPR058240">
    <property type="entry name" value="rSAM_sf"/>
</dbReference>
<sequence length="206" mass="23741">MLFGESLINDDLVYFEELCDALIEKNLDIKFGTHFRANITPILARKAKLAGFEDAWVGFEAFSDTELKEMNKGTNVNQNIETIESLTQAGVNVLAMLVVGFSDIETEKSNCQSIVQTIEHFSNRLYIDKDGIKRPLPIQFRPAPMYIVPGSFDYQAKKHTTMWPWKSKFRTDRSERDIVNLETELKGIPYTFKRPIPEEKIVELMR</sequence>
<dbReference type="PANTHER" id="PTHR43409:SF7">
    <property type="entry name" value="BLL1977 PROTEIN"/>
    <property type="match status" value="1"/>
</dbReference>
<dbReference type="AlphaFoldDB" id="X1BGG7"/>
<evidence type="ECO:0000256" key="2">
    <source>
        <dbReference type="ARBA" id="ARBA00022691"/>
    </source>
</evidence>
<evidence type="ECO:0000256" key="4">
    <source>
        <dbReference type="ARBA" id="ARBA00023004"/>
    </source>
</evidence>
<evidence type="ECO:0000256" key="1">
    <source>
        <dbReference type="ARBA" id="ARBA00001966"/>
    </source>
</evidence>
<dbReference type="EMBL" id="BART01022253">
    <property type="protein sequence ID" value="GAG94100.1"/>
    <property type="molecule type" value="Genomic_DNA"/>
</dbReference>
<dbReference type="GO" id="GO:0051536">
    <property type="term" value="F:iron-sulfur cluster binding"/>
    <property type="evidence" value="ECO:0007669"/>
    <property type="project" value="UniProtKB-KW"/>
</dbReference>
<comment type="cofactor">
    <cofactor evidence="1">
        <name>[4Fe-4S] cluster</name>
        <dbReference type="ChEBI" id="CHEBI:49883"/>
    </cofactor>
</comment>
<name>X1BGG7_9ZZZZ</name>
<protein>
    <recommendedName>
        <fullName evidence="7">Radical SAM core domain-containing protein</fullName>
    </recommendedName>
</protein>
<keyword evidence="5" id="KW-0411">Iron-sulfur</keyword>
<evidence type="ECO:0000256" key="3">
    <source>
        <dbReference type="ARBA" id="ARBA00022723"/>
    </source>
</evidence>
<gene>
    <name evidence="6" type="ORF">S01H4_40789</name>
</gene>
<dbReference type="InterPro" id="IPR051198">
    <property type="entry name" value="BchE-like"/>
</dbReference>
<dbReference type="GO" id="GO:0046872">
    <property type="term" value="F:metal ion binding"/>
    <property type="evidence" value="ECO:0007669"/>
    <property type="project" value="UniProtKB-KW"/>
</dbReference>
<reference evidence="6" key="1">
    <citation type="journal article" date="2014" name="Front. Microbiol.">
        <title>High frequency of phylogenetically diverse reductive dehalogenase-homologous genes in deep subseafloor sedimentary metagenomes.</title>
        <authorList>
            <person name="Kawai M."/>
            <person name="Futagami T."/>
            <person name="Toyoda A."/>
            <person name="Takaki Y."/>
            <person name="Nishi S."/>
            <person name="Hori S."/>
            <person name="Arai W."/>
            <person name="Tsubouchi T."/>
            <person name="Morono Y."/>
            <person name="Uchiyama I."/>
            <person name="Ito T."/>
            <person name="Fujiyama A."/>
            <person name="Inagaki F."/>
            <person name="Takami H."/>
        </authorList>
    </citation>
    <scope>NUCLEOTIDE SEQUENCE</scope>
    <source>
        <strain evidence="6">Expedition CK06-06</strain>
    </source>
</reference>
<dbReference type="PANTHER" id="PTHR43409">
    <property type="entry name" value="ANAEROBIC MAGNESIUM-PROTOPORPHYRIN IX MONOMETHYL ESTER CYCLASE-RELATED"/>
    <property type="match status" value="1"/>
</dbReference>
<evidence type="ECO:0008006" key="7">
    <source>
        <dbReference type="Google" id="ProtNLM"/>
    </source>
</evidence>
<dbReference type="SUPFAM" id="SSF102114">
    <property type="entry name" value="Radical SAM enzymes"/>
    <property type="match status" value="1"/>
</dbReference>
<keyword evidence="2" id="KW-0949">S-adenosyl-L-methionine</keyword>